<evidence type="ECO:0000259" key="17">
    <source>
        <dbReference type="PROSITE" id="PS52004"/>
    </source>
</evidence>
<dbReference type="EC" id="2.3.1.179" evidence="3 14"/>
<dbReference type="InterPro" id="IPR017568">
    <property type="entry name" value="3-oxoacyl-ACP_synth-2"/>
</dbReference>
<dbReference type="InterPro" id="IPR000794">
    <property type="entry name" value="Beta-ketoacyl_synthase"/>
</dbReference>
<keyword evidence="5 14" id="KW-0444">Lipid biosynthesis</keyword>
<name>A0A4P8XSX4_9FIRM</name>
<dbReference type="PROSITE" id="PS52004">
    <property type="entry name" value="KS3_2"/>
    <property type="match status" value="1"/>
</dbReference>
<evidence type="ECO:0000256" key="14">
    <source>
        <dbReference type="PIRNR" id="PIRNR000447"/>
    </source>
</evidence>
<keyword evidence="6 14" id="KW-0808">Transferase</keyword>
<dbReference type="GO" id="GO:0006633">
    <property type="term" value="P:fatty acid biosynthetic process"/>
    <property type="evidence" value="ECO:0007669"/>
    <property type="project" value="UniProtKB-UniRule"/>
</dbReference>
<dbReference type="InterPro" id="IPR020841">
    <property type="entry name" value="PKS_Beta-ketoAc_synthase_dom"/>
</dbReference>
<dbReference type="EMBL" id="CP039381">
    <property type="protein sequence ID" value="QCT06035.1"/>
    <property type="molecule type" value="Genomic_DNA"/>
</dbReference>
<evidence type="ECO:0000256" key="7">
    <source>
        <dbReference type="ARBA" id="ARBA00022832"/>
    </source>
</evidence>
<dbReference type="InterPro" id="IPR018201">
    <property type="entry name" value="Ketoacyl_synth_AS"/>
</dbReference>
<evidence type="ECO:0000256" key="9">
    <source>
        <dbReference type="ARBA" id="ARBA00023160"/>
    </source>
</evidence>
<dbReference type="PIRSF" id="PIRSF000447">
    <property type="entry name" value="KAS_II"/>
    <property type="match status" value="1"/>
</dbReference>
<dbReference type="PANTHER" id="PTHR11712">
    <property type="entry name" value="POLYKETIDE SYNTHASE-RELATED"/>
    <property type="match status" value="1"/>
</dbReference>
<keyword evidence="8" id="KW-0443">Lipid metabolism</keyword>
<keyword evidence="10 14" id="KW-0012">Acyltransferase</keyword>
<organism evidence="18 19">
    <name type="scientific">Ruminococcus bovis</name>
    <dbReference type="NCBI Taxonomy" id="2564099"/>
    <lineage>
        <taxon>Bacteria</taxon>
        <taxon>Bacillati</taxon>
        <taxon>Bacillota</taxon>
        <taxon>Clostridia</taxon>
        <taxon>Eubacteriales</taxon>
        <taxon>Oscillospiraceae</taxon>
        <taxon>Ruminococcus</taxon>
    </lineage>
</organism>
<protein>
    <recommendedName>
        <fullName evidence="4 14">3-oxoacyl-[acyl-carrier-protein] synthase 2</fullName>
        <ecNumber evidence="3 14">2.3.1.179</ecNumber>
    </recommendedName>
</protein>
<evidence type="ECO:0000256" key="13">
    <source>
        <dbReference type="ARBA" id="ARBA00047659"/>
    </source>
</evidence>
<gene>
    <name evidence="18" type="primary">fabF</name>
    <name evidence="18" type="ORF">E5Z56_01030</name>
</gene>
<comment type="similarity">
    <text evidence="2 14 16">Belongs to the thiolase-like superfamily. Beta-ketoacyl-ACP synthases family.</text>
</comment>
<dbReference type="InterPro" id="IPR014031">
    <property type="entry name" value="Ketoacyl_synth_C"/>
</dbReference>
<feature type="domain" description="Ketosynthase family 3 (KS3)" evidence="17">
    <location>
        <begin position="1"/>
        <end position="404"/>
    </location>
</feature>
<dbReference type="NCBIfam" id="NF005589">
    <property type="entry name" value="PRK07314.1"/>
    <property type="match status" value="1"/>
</dbReference>
<feature type="active site" description="For beta-ketoacyl synthase activity" evidence="15">
    <location>
        <position position="159"/>
    </location>
</feature>
<comment type="catalytic activity">
    <reaction evidence="13 14">
        <text>a fatty acyl-[ACP] + malonyl-[ACP] + H(+) = a 3-oxoacyl-[ACP] + holo-[ACP] + CO2</text>
        <dbReference type="Rhea" id="RHEA:22836"/>
        <dbReference type="Rhea" id="RHEA-COMP:9623"/>
        <dbReference type="Rhea" id="RHEA-COMP:9685"/>
        <dbReference type="Rhea" id="RHEA-COMP:9916"/>
        <dbReference type="Rhea" id="RHEA-COMP:14125"/>
        <dbReference type="ChEBI" id="CHEBI:15378"/>
        <dbReference type="ChEBI" id="CHEBI:16526"/>
        <dbReference type="ChEBI" id="CHEBI:64479"/>
        <dbReference type="ChEBI" id="CHEBI:78449"/>
        <dbReference type="ChEBI" id="CHEBI:78776"/>
        <dbReference type="ChEBI" id="CHEBI:138651"/>
    </reaction>
</comment>
<keyword evidence="9 14" id="KW-0275">Fatty acid biosynthesis</keyword>
<evidence type="ECO:0000256" key="16">
    <source>
        <dbReference type="RuleBase" id="RU003694"/>
    </source>
</evidence>
<proteinExistence type="inferred from homology"/>
<dbReference type="InterPro" id="IPR016039">
    <property type="entry name" value="Thiolase-like"/>
</dbReference>
<comment type="function">
    <text evidence="11 14">Involved in the type II fatty acid elongation cycle. Catalyzes the elongation of a wide range of acyl-ACP by the addition of two carbons from malonyl-ACP to an acyl acceptor. Can efficiently catalyze the conversion of palmitoleoyl-ACP (cis-hexadec-9-enoyl-ACP) to cis-vaccenoyl-ACP (cis-octadec-11-enoyl-ACP), an essential step in the thermal regulation of fatty acid composition.</text>
</comment>
<evidence type="ECO:0000256" key="11">
    <source>
        <dbReference type="ARBA" id="ARBA00024006"/>
    </source>
</evidence>
<dbReference type="AlphaFoldDB" id="A0A4P8XSX4"/>
<sequence>MKKIVITGMGAVTPIGIGVDEYWKNLLDGKSGIDKITSFDPSELAVQFAGEIKNLNPSDYIPKQILRQTDPFMQYAYIAAEEALKMSEVEIDPTRTGIVMGTALNGIATTAYTQEALTGAAHKKVGPRFIPKILGNIAATHIAIMHNIQGPSFTINTACSSGGDSIYTAAMLMQAGKADTMIAVGAESALCPIVIYSLANAKALSKNNENPQTASRPFDVTRDGFVIGEGGGALVLETEEHALARGANIICELKGCGNTSDAYHITAPHPEGDGAIRAMKLAIEEAGINSDQIGYINAHGTATHKGDVVEGIAINSVFGDYKPYVSSTKGATGHMMGAGGITECITCIKAVTEGVIPHTLNLHEVDEEIDLNLVKDEPLKKDIDFAMSNSLGFGGQNSSVIVGKYNK</sequence>
<evidence type="ECO:0000313" key="19">
    <source>
        <dbReference type="Proteomes" id="UP000301475"/>
    </source>
</evidence>
<evidence type="ECO:0000256" key="15">
    <source>
        <dbReference type="PIRSR" id="PIRSR000447-1"/>
    </source>
</evidence>
<dbReference type="UniPathway" id="UPA00094"/>
<dbReference type="SMART" id="SM00825">
    <property type="entry name" value="PKS_KS"/>
    <property type="match status" value="1"/>
</dbReference>
<dbReference type="InterPro" id="IPR014030">
    <property type="entry name" value="Ketoacyl_synth_N"/>
</dbReference>
<evidence type="ECO:0000256" key="10">
    <source>
        <dbReference type="ARBA" id="ARBA00023315"/>
    </source>
</evidence>
<reference evidence="18 19" key="1">
    <citation type="submission" date="2019-04" db="EMBL/GenBank/DDBJ databases">
        <authorList>
            <person name="Embree M."/>
            <person name="Gaffney J.R."/>
        </authorList>
    </citation>
    <scope>NUCLEOTIDE SEQUENCE [LARGE SCALE GENOMIC DNA]</scope>
    <source>
        <strain evidence="18 19">JE7A12</strain>
    </source>
</reference>
<dbReference type="KEGG" id="ruj:E5Z56_01030"/>
<dbReference type="NCBIfam" id="TIGR03150">
    <property type="entry name" value="fabF"/>
    <property type="match status" value="1"/>
</dbReference>
<dbReference type="CDD" id="cd00834">
    <property type="entry name" value="KAS_I_II"/>
    <property type="match status" value="1"/>
</dbReference>
<evidence type="ECO:0000313" key="18">
    <source>
        <dbReference type="EMBL" id="QCT06035.1"/>
    </source>
</evidence>
<dbReference type="PANTHER" id="PTHR11712:SF336">
    <property type="entry name" value="3-OXOACYL-[ACYL-CARRIER-PROTEIN] SYNTHASE, MITOCHONDRIAL"/>
    <property type="match status" value="1"/>
</dbReference>
<comment type="catalytic activity">
    <reaction evidence="12 14">
        <text>(9Z)-hexadecenoyl-[ACP] + malonyl-[ACP] + H(+) = 3-oxo-(11Z)-octadecenoyl-[ACP] + holo-[ACP] + CO2</text>
        <dbReference type="Rhea" id="RHEA:55040"/>
        <dbReference type="Rhea" id="RHEA-COMP:9623"/>
        <dbReference type="Rhea" id="RHEA-COMP:9685"/>
        <dbReference type="Rhea" id="RHEA-COMP:10800"/>
        <dbReference type="Rhea" id="RHEA-COMP:14074"/>
        <dbReference type="ChEBI" id="CHEBI:15378"/>
        <dbReference type="ChEBI" id="CHEBI:16526"/>
        <dbReference type="ChEBI" id="CHEBI:64479"/>
        <dbReference type="ChEBI" id="CHEBI:78449"/>
        <dbReference type="ChEBI" id="CHEBI:83989"/>
        <dbReference type="ChEBI" id="CHEBI:138538"/>
        <dbReference type="EC" id="2.3.1.179"/>
    </reaction>
</comment>
<dbReference type="Gene3D" id="3.40.47.10">
    <property type="match status" value="1"/>
</dbReference>
<dbReference type="Pfam" id="PF02801">
    <property type="entry name" value="Ketoacyl-synt_C"/>
    <property type="match status" value="1"/>
</dbReference>
<evidence type="ECO:0000256" key="6">
    <source>
        <dbReference type="ARBA" id="ARBA00022679"/>
    </source>
</evidence>
<dbReference type="PROSITE" id="PS00606">
    <property type="entry name" value="KS3_1"/>
    <property type="match status" value="1"/>
</dbReference>
<dbReference type="RefSeq" id="WP_138156133.1">
    <property type="nucleotide sequence ID" value="NZ_CP039381.1"/>
</dbReference>
<evidence type="ECO:0000256" key="8">
    <source>
        <dbReference type="ARBA" id="ARBA00023098"/>
    </source>
</evidence>
<accession>A0A4P8XSX4</accession>
<dbReference type="Proteomes" id="UP000301475">
    <property type="component" value="Chromosome"/>
</dbReference>
<evidence type="ECO:0000256" key="3">
    <source>
        <dbReference type="ARBA" id="ARBA00012356"/>
    </source>
</evidence>
<dbReference type="FunFam" id="3.40.47.10:FF:000018">
    <property type="entry name" value="3-oxoacyl-[acyl-carrier-protein] synthase 2"/>
    <property type="match status" value="1"/>
</dbReference>
<evidence type="ECO:0000256" key="5">
    <source>
        <dbReference type="ARBA" id="ARBA00022516"/>
    </source>
</evidence>
<evidence type="ECO:0000256" key="12">
    <source>
        <dbReference type="ARBA" id="ARBA00047318"/>
    </source>
</evidence>
<evidence type="ECO:0000256" key="1">
    <source>
        <dbReference type="ARBA" id="ARBA00005194"/>
    </source>
</evidence>
<dbReference type="SUPFAM" id="SSF53901">
    <property type="entry name" value="Thiolase-like"/>
    <property type="match status" value="2"/>
</dbReference>
<keyword evidence="19" id="KW-1185">Reference proteome</keyword>
<evidence type="ECO:0000256" key="4">
    <source>
        <dbReference type="ARBA" id="ARBA00014657"/>
    </source>
</evidence>
<evidence type="ECO:0000256" key="2">
    <source>
        <dbReference type="ARBA" id="ARBA00008467"/>
    </source>
</evidence>
<keyword evidence="7" id="KW-0276">Fatty acid metabolism</keyword>
<comment type="pathway">
    <text evidence="1 14">Lipid metabolism; fatty acid biosynthesis.</text>
</comment>
<dbReference type="Pfam" id="PF00109">
    <property type="entry name" value="ketoacyl-synt"/>
    <property type="match status" value="1"/>
</dbReference>
<dbReference type="OrthoDB" id="9808669at2"/>
<dbReference type="GO" id="GO:0004315">
    <property type="term" value="F:3-oxoacyl-[acyl-carrier-protein] synthase activity"/>
    <property type="evidence" value="ECO:0007669"/>
    <property type="project" value="UniProtKB-UniRule"/>
</dbReference>
<dbReference type="GO" id="GO:0005829">
    <property type="term" value="C:cytosol"/>
    <property type="evidence" value="ECO:0007669"/>
    <property type="project" value="TreeGrafter"/>
</dbReference>